<dbReference type="Proteomes" id="UP001549920">
    <property type="component" value="Unassembled WGS sequence"/>
</dbReference>
<evidence type="ECO:0000259" key="1">
    <source>
        <dbReference type="PROSITE" id="PS50878"/>
    </source>
</evidence>
<evidence type="ECO:0000313" key="3">
    <source>
        <dbReference type="Proteomes" id="UP001549920"/>
    </source>
</evidence>
<name>A0ABR3HZ71_LOXSC</name>
<gene>
    <name evidence="2" type="ORF">ABMA27_001620</name>
</gene>
<reference evidence="2 3" key="1">
    <citation type="submission" date="2024-06" db="EMBL/GenBank/DDBJ databases">
        <title>A chromosome-level genome assembly of beet webworm, Loxostege sticticalis.</title>
        <authorList>
            <person name="Zhang Y."/>
        </authorList>
    </citation>
    <scope>NUCLEOTIDE SEQUENCE [LARGE SCALE GENOMIC DNA]</scope>
    <source>
        <strain evidence="2">AQ026</strain>
        <tissue evidence="2">Whole body</tissue>
    </source>
</reference>
<sequence>MPFFAQSNCRKIFSRCIYIYFSDDIVILAETPKDLETMIESLNQESSRVGLEVNASKTNIMTNSRKRTITVKGNRIEYVDSYIYLGKQVSFNKKNNEEEVTRRVNLTWRRFWSLKEVLKGNCNLHMKKVVMDTCLLPCLLAMERSILKIRKIHKIKSEKIRNKTKVIDALSHALTLKWRWAGHISRYMDKRWTMETTRWKGPSGKRSVGRPKRRWADDLDYFAGKDWMTLARNRELWMDLEEAFTQKGVHISETEKLKLTY</sequence>
<dbReference type="PROSITE" id="PS50878">
    <property type="entry name" value="RT_POL"/>
    <property type="match status" value="1"/>
</dbReference>
<dbReference type="EMBL" id="JBEUOH010000011">
    <property type="protein sequence ID" value="KAL0881844.1"/>
    <property type="molecule type" value="Genomic_DNA"/>
</dbReference>
<dbReference type="InterPro" id="IPR000477">
    <property type="entry name" value="RT_dom"/>
</dbReference>
<comment type="caution">
    <text evidence="2">The sequence shown here is derived from an EMBL/GenBank/DDBJ whole genome shotgun (WGS) entry which is preliminary data.</text>
</comment>
<dbReference type="SUPFAM" id="SSF56672">
    <property type="entry name" value="DNA/RNA polymerases"/>
    <property type="match status" value="1"/>
</dbReference>
<dbReference type="PANTHER" id="PTHR47027">
    <property type="entry name" value="REVERSE TRANSCRIPTASE DOMAIN-CONTAINING PROTEIN"/>
    <property type="match status" value="1"/>
</dbReference>
<dbReference type="PANTHER" id="PTHR47027:SF20">
    <property type="entry name" value="REVERSE TRANSCRIPTASE-LIKE PROTEIN WITH RNA-DIRECTED DNA POLYMERASE DOMAIN"/>
    <property type="match status" value="1"/>
</dbReference>
<evidence type="ECO:0000313" key="2">
    <source>
        <dbReference type="EMBL" id="KAL0881844.1"/>
    </source>
</evidence>
<feature type="domain" description="Reverse transcriptase" evidence="1">
    <location>
        <begin position="1"/>
        <end position="89"/>
    </location>
</feature>
<protein>
    <recommendedName>
        <fullName evidence="1">Reverse transcriptase domain-containing protein</fullName>
    </recommendedName>
</protein>
<organism evidence="2 3">
    <name type="scientific">Loxostege sticticalis</name>
    <name type="common">Beet webworm moth</name>
    <dbReference type="NCBI Taxonomy" id="481309"/>
    <lineage>
        <taxon>Eukaryota</taxon>
        <taxon>Metazoa</taxon>
        <taxon>Ecdysozoa</taxon>
        <taxon>Arthropoda</taxon>
        <taxon>Hexapoda</taxon>
        <taxon>Insecta</taxon>
        <taxon>Pterygota</taxon>
        <taxon>Neoptera</taxon>
        <taxon>Endopterygota</taxon>
        <taxon>Lepidoptera</taxon>
        <taxon>Glossata</taxon>
        <taxon>Ditrysia</taxon>
        <taxon>Pyraloidea</taxon>
        <taxon>Crambidae</taxon>
        <taxon>Pyraustinae</taxon>
        <taxon>Loxostege</taxon>
    </lineage>
</organism>
<dbReference type="InterPro" id="IPR043502">
    <property type="entry name" value="DNA/RNA_pol_sf"/>
</dbReference>
<proteinExistence type="predicted"/>
<accession>A0ABR3HZ71</accession>
<dbReference type="Pfam" id="PF00078">
    <property type="entry name" value="RVT_1"/>
    <property type="match status" value="1"/>
</dbReference>
<keyword evidence="3" id="KW-1185">Reference proteome</keyword>